<keyword evidence="2" id="KW-0813">Transport</keyword>
<feature type="transmembrane region" description="Helical" evidence="6">
    <location>
        <begin position="256"/>
        <end position="278"/>
    </location>
</feature>
<dbReference type="SUPFAM" id="SSF103473">
    <property type="entry name" value="MFS general substrate transporter"/>
    <property type="match status" value="1"/>
</dbReference>
<dbReference type="AlphaFoldDB" id="A0A1L9SFE7"/>
<accession>A0A1L9SFE7</accession>
<keyword evidence="5 6" id="KW-0472">Membrane</keyword>
<feature type="transmembrane region" description="Helical" evidence="6">
    <location>
        <begin position="83"/>
        <end position="103"/>
    </location>
</feature>
<evidence type="ECO:0000313" key="8">
    <source>
        <dbReference type="EMBL" id="OJJ45940.1"/>
    </source>
</evidence>
<keyword evidence="4 6" id="KW-1133">Transmembrane helix</keyword>
<evidence type="ECO:0000259" key="7">
    <source>
        <dbReference type="PROSITE" id="PS50850"/>
    </source>
</evidence>
<dbReference type="PANTHER" id="PTHR23501:SF177">
    <property type="entry name" value="MAJOR FACILITATOR SUPERFAMILY (MFS) PROFILE DOMAIN-CONTAINING PROTEIN-RELATED"/>
    <property type="match status" value="1"/>
</dbReference>
<dbReference type="Proteomes" id="UP000184188">
    <property type="component" value="Unassembled WGS sequence"/>
</dbReference>
<feature type="transmembrane region" description="Helical" evidence="6">
    <location>
        <begin position="30"/>
        <end position="50"/>
    </location>
</feature>
<dbReference type="GO" id="GO:0005886">
    <property type="term" value="C:plasma membrane"/>
    <property type="evidence" value="ECO:0007669"/>
    <property type="project" value="TreeGrafter"/>
</dbReference>
<feature type="transmembrane region" description="Helical" evidence="6">
    <location>
        <begin position="57"/>
        <end position="77"/>
    </location>
</feature>
<keyword evidence="9" id="KW-1185">Reference proteome</keyword>
<dbReference type="InterPro" id="IPR036259">
    <property type="entry name" value="MFS_trans_sf"/>
</dbReference>
<dbReference type="Gene3D" id="1.20.1250.20">
    <property type="entry name" value="MFS general substrate transporter like domains"/>
    <property type="match status" value="1"/>
</dbReference>
<feature type="transmembrane region" description="Helical" evidence="6">
    <location>
        <begin position="150"/>
        <end position="170"/>
    </location>
</feature>
<dbReference type="InterPro" id="IPR020846">
    <property type="entry name" value="MFS_dom"/>
</dbReference>
<sequence>MFLVALDSTIISTAIPQITADFHSLTDVGWYGSAFFLTMALFQHVWGTLYRHCPLKATFITTIAALELGSLVCAVAHSSTSLIVGRAITGMGGSGVMAGVYIIMGLSVAPARRPAYMGVLGATFSIASFAGPLIGGAFTSETTWRWCFWVNLPIGGVAVVIILLLFHPPAHARPDKVGVGELLLLLDPVGFVLLLGALLCYLLAVQWGGVTKAWSDAAVIGTLVGFGVLTLLFIAKEMAWRRRPMFPGRLFRGNRLVGVSCAFVFVFPGCFFAILYFLPIYFQAIAGVSAAESGIRTLPLVLGVGILSMLTGLILPLIGSRPLPLMLGAGILTTIACGLLYTMDRGSPPAQWIGYQALAGIGVGMAIQMPVVVSQASVPLADISTITAITLFFQFLAGAIWVQGAQAVFDNFLVHALARHAPGVSPQTVINAGATGLSQTLDAATLSHVLDAYMDGLKAQFLLDTVLAGVATVIALGLGWRKLGLAPGMAVA</sequence>
<feature type="domain" description="Major facilitator superfamily (MFS) profile" evidence="7">
    <location>
        <begin position="1"/>
        <end position="483"/>
    </location>
</feature>
<reference evidence="9" key="1">
    <citation type="journal article" date="2017" name="Genome Biol.">
        <title>Comparative genomics reveals high biological diversity and specific adaptations in the industrially and medically important fungal genus Aspergillus.</title>
        <authorList>
            <person name="de Vries R.P."/>
            <person name="Riley R."/>
            <person name="Wiebenga A."/>
            <person name="Aguilar-Osorio G."/>
            <person name="Amillis S."/>
            <person name="Uchima C.A."/>
            <person name="Anderluh G."/>
            <person name="Asadollahi M."/>
            <person name="Askin M."/>
            <person name="Barry K."/>
            <person name="Battaglia E."/>
            <person name="Bayram O."/>
            <person name="Benocci T."/>
            <person name="Braus-Stromeyer S.A."/>
            <person name="Caldana C."/>
            <person name="Canovas D."/>
            <person name="Cerqueira G.C."/>
            <person name="Chen F."/>
            <person name="Chen W."/>
            <person name="Choi C."/>
            <person name="Clum A."/>
            <person name="Dos Santos R.A."/>
            <person name="Damasio A.R."/>
            <person name="Diallinas G."/>
            <person name="Emri T."/>
            <person name="Fekete E."/>
            <person name="Flipphi M."/>
            <person name="Freyberg S."/>
            <person name="Gallo A."/>
            <person name="Gournas C."/>
            <person name="Habgood R."/>
            <person name="Hainaut M."/>
            <person name="Harispe M.L."/>
            <person name="Henrissat B."/>
            <person name="Hilden K.S."/>
            <person name="Hope R."/>
            <person name="Hossain A."/>
            <person name="Karabika E."/>
            <person name="Karaffa L."/>
            <person name="Karanyi Z."/>
            <person name="Krasevec N."/>
            <person name="Kuo A."/>
            <person name="Kusch H."/>
            <person name="LaButti K."/>
            <person name="Lagendijk E.L."/>
            <person name="Lapidus A."/>
            <person name="Levasseur A."/>
            <person name="Lindquist E."/>
            <person name="Lipzen A."/>
            <person name="Logrieco A.F."/>
            <person name="MacCabe A."/>
            <person name="Maekelae M.R."/>
            <person name="Malavazi I."/>
            <person name="Melin P."/>
            <person name="Meyer V."/>
            <person name="Mielnichuk N."/>
            <person name="Miskei M."/>
            <person name="Molnar A.P."/>
            <person name="Mule G."/>
            <person name="Ngan C.Y."/>
            <person name="Orejas M."/>
            <person name="Orosz E."/>
            <person name="Ouedraogo J.P."/>
            <person name="Overkamp K.M."/>
            <person name="Park H.-S."/>
            <person name="Perrone G."/>
            <person name="Piumi F."/>
            <person name="Punt P.J."/>
            <person name="Ram A.F."/>
            <person name="Ramon A."/>
            <person name="Rauscher S."/>
            <person name="Record E."/>
            <person name="Riano-Pachon D.M."/>
            <person name="Robert V."/>
            <person name="Roehrig J."/>
            <person name="Ruller R."/>
            <person name="Salamov A."/>
            <person name="Salih N.S."/>
            <person name="Samson R.A."/>
            <person name="Sandor E."/>
            <person name="Sanguinetti M."/>
            <person name="Schuetze T."/>
            <person name="Sepcic K."/>
            <person name="Shelest E."/>
            <person name="Sherlock G."/>
            <person name="Sophianopoulou V."/>
            <person name="Squina F.M."/>
            <person name="Sun H."/>
            <person name="Susca A."/>
            <person name="Todd R.B."/>
            <person name="Tsang A."/>
            <person name="Unkles S.E."/>
            <person name="van de Wiele N."/>
            <person name="van Rossen-Uffink D."/>
            <person name="Oliveira J.V."/>
            <person name="Vesth T.C."/>
            <person name="Visser J."/>
            <person name="Yu J.-H."/>
            <person name="Zhou M."/>
            <person name="Andersen M.R."/>
            <person name="Archer D.B."/>
            <person name="Baker S.E."/>
            <person name="Benoit I."/>
            <person name="Brakhage A.A."/>
            <person name="Braus G.H."/>
            <person name="Fischer R."/>
            <person name="Frisvad J.C."/>
            <person name="Goldman G.H."/>
            <person name="Houbraken J."/>
            <person name="Oakley B."/>
            <person name="Pocsi I."/>
            <person name="Scazzocchio C."/>
            <person name="Seiboth B."/>
            <person name="vanKuyk P.A."/>
            <person name="Wortman J."/>
            <person name="Dyer P.S."/>
            <person name="Grigoriev I.V."/>
        </authorList>
    </citation>
    <scope>NUCLEOTIDE SEQUENCE [LARGE SCALE GENOMIC DNA]</scope>
    <source>
        <strain evidence="9">CBS 506.65</strain>
    </source>
</reference>
<evidence type="ECO:0000256" key="4">
    <source>
        <dbReference type="ARBA" id="ARBA00022989"/>
    </source>
</evidence>
<evidence type="ECO:0000256" key="6">
    <source>
        <dbReference type="SAM" id="Phobius"/>
    </source>
</evidence>
<keyword evidence="3 6" id="KW-0812">Transmembrane</keyword>
<feature type="transmembrane region" description="Helical" evidence="6">
    <location>
        <begin position="115"/>
        <end position="138"/>
    </location>
</feature>
<dbReference type="Pfam" id="PF07690">
    <property type="entry name" value="MFS_1"/>
    <property type="match status" value="1"/>
</dbReference>
<evidence type="ECO:0000256" key="3">
    <source>
        <dbReference type="ARBA" id="ARBA00022692"/>
    </source>
</evidence>
<organism evidence="8 9">
    <name type="scientific">Penicilliopsis zonata CBS 506.65</name>
    <dbReference type="NCBI Taxonomy" id="1073090"/>
    <lineage>
        <taxon>Eukaryota</taxon>
        <taxon>Fungi</taxon>
        <taxon>Dikarya</taxon>
        <taxon>Ascomycota</taxon>
        <taxon>Pezizomycotina</taxon>
        <taxon>Eurotiomycetes</taxon>
        <taxon>Eurotiomycetidae</taxon>
        <taxon>Eurotiales</taxon>
        <taxon>Aspergillaceae</taxon>
        <taxon>Penicilliopsis</taxon>
    </lineage>
</organism>
<dbReference type="EMBL" id="KV878344">
    <property type="protein sequence ID" value="OJJ45940.1"/>
    <property type="molecule type" value="Genomic_DNA"/>
</dbReference>
<dbReference type="PANTHER" id="PTHR23501">
    <property type="entry name" value="MAJOR FACILITATOR SUPERFAMILY"/>
    <property type="match status" value="1"/>
</dbReference>
<evidence type="ECO:0000256" key="1">
    <source>
        <dbReference type="ARBA" id="ARBA00004141"/>
    </source>
</evidence>
<feature type="transmembrane region" description="Helical" evidence="6">
    <location>
        <begin position="353"/>
        <end position="373"/>
    </location>
</feature>
<comment type="subcellular location">
    <subcellularLocation>
        <location evidence="1">Membrane</location>
        <topology evidence="1">Multi-pass membrane protein</topology>
    </subcellularLocation>
</comment>
<dbReference type="Gene3D" id="1.20.1720.10">
    <property type="entry name" value="Multidrug resistance protein D"/>
    <property type="match status" value="1"/>
</dbReference>
<feature type="transmembrane region" description="Helical" evidence="6">
    <location>
        <begin position="461"/>
        <end position="480"/>
    </location>
</feature>
<dbReference type="GeneID" id="34609826"/>
<dbReference type="GO" id="GO:0022857">
    <property type="term" value="F:transmembrane transporter activity"/>
    <property type="evidence" value="ECO:0007669"/>
    <property type="project" value="InterPro"/>
</dbReference>
<dbReference type="VEuPathDB" id="FungiDB:ASPZODRAFT_133807"/>
<name>A0A1L9SFE7_9EURO</name>
<evidence type="ECO:0000256" key="5">
    <source>
        <dbReference type="ARBA" id="ARBA00023136"/>
    </source>
</evidence>
<dbReference type="FunFam" id="1.20.1720.10:FF:000012">
    <property type="entry name" value="MFS toxin efflux pump (AflT)"/>
    <property type="match status" value="1"/>
</dbReference>
<feature type="transmembrane region" description="Helical" evidence="6">
    <location>
        <begin position="325"/>
        <end position="341"/>
    </location>
</feature>
<protein>
    <recommendedName>
        <fullName evidence="7">Major facilitator superfamily (MFS) profile domain-containing protein</fullName>
    </recommendedName>
</protein>
<dbReference type="CDD" id="cd17502">
    <property type="entry name" value="MFS_Azr1_MDR_like"/>
    <property type="match status" value="1"/>
</dbReference>
<feature type="transmembrane region" description="Helical" evidence="6">
    <location>
        <begin position="298"/>
        <end position="318"/>
    </location>
</feature>
<dbReference type="PROSITE" id="PS50850">
    <property type="entry name" value="MFS"/>
    <property type="match status" value="1"/>
</dbReference>
<dbReference type="RefSeq" id="XP_022580450.1">
    <property type="nucleotide sequence ID" value="XM_022723361.1"/>
</dbReference>
<evidence type="ECO:0000256" key="2">
    <source>
        <dbReference type="ARBA" id="ARBA00022448"/>
    </source>
</evidence>
<dbReference type="InterPro" id="IPR011701">
    <property type="entry name" value="MFS"/>
</dbReference>
<evidence type="ECO:0000313" key="9">
    <source>
        <dbReference type="Proteomes" id="UP000184188"/>
    </source>
</evidence>
<dbReference type="OrthoDB" id="10021397at2759"/>
<feature type="transmembrane region" description="Helical" evidence="6">
    <location>
        <begin position="182"/>
        <end position="205"/>
    </location>
</feature>
<feature type="transmembrane region" description="Helical" evidence="6">
    <location>
        <begin position="380"/>
        <end position="402"/>
    </location>
</feature>
<gene>
    <name evidence="8" type="ORF">ASPZODRAFT_133807</name>
</gene>
<feature type="transmembrane region" description="Helical" evidence="6">
    <location>
        <begin position="217"/>
        <end position="235"/>
    </location>
</feature>
<proteinExistence type="predicted"/>